<dbReference type="STRING" id="198616.SAMN05216193_112127"/>
<dbReference type="RefSeq" id="WP_084311650.1">
    <property type="nucleotide sequence ID" value="NZ_FNIJ01000012.1"/>
</dbReference>
<dbReference type="CDD" id="cd16425">
    <property type="entry name" value="TrbF"/>
    <property type="match status" value="1"/>
</dbReference>
<sequence>MSFADSIKGLIFKRPDSAPAKAEAPRGAVLDNPYLTARRTWNDHVGSLVTSRQSWQVVGILSMMVALAGVGGIIHIGSQSKFVPYVVEVDKLGQSMAVTPAQVAAPVDLRVLKSQVASFVADARTVTPDVALQRKSIFRLYALLAPNDPATQKMNEWLNGTKESSPFVRAAEETVSVDIRSVMQQTPETWQVDWEESTRDRQGLLKSKATWRALVTTYVAEPTTQTSEEQVRMNPIGTFVRDFSWSKQL</sequence>
<organism evidence="6 7">
    <name type="scientific">Pseudomonas jinjuensis</name>
    <dbReference type="NCBI Taxonomy" id="198616"/>
    <lineage>
        <taxon>Bacteria</taxon>
        <taxon>Pseudomonadati</taxon>
        <taxon>Pseudomonadota</taxon>
        <taxon>Gammaproteobacteria</taxon>
        <taxon>Pseudomonadales</taxon>
        <taxon>Pseudomonadaceae</taxon>
        <taxon>Pseudomonas</taxon>
    </lineage>
</organism>
<dbReference type="Pfam" id="PF04335">
    <property type="entry name" value="VirB8"/>
    <property type="match status" value="1"/>
</dbReference>
<dbReference type="AlphaFoldDB" id="A0A1H0KCJ7"/>
<evidence type="ECO:0000256" key="3">
    <source>
        <dbReference type="ARBA" id="ARBA00022989"/>
    </source>
</evidence>
<keyword evidence="4" id="KW-0472">Membrane</keyword>
<evidence type="ECO:0000256" key="1">
    <source>
        <dbReference type="ARBA" id="ARBA00004167"/>
    </source>
</evidence>
<dbReference type="InterPro" id="IPR035658">
    <property type="entry name" value="TrbF"/>
</dbReference>
<dbReference type="InterPro" id="IPR007430">
    <property type="entry name" value="VirB8"/>
</dbReference>
<evidence type="ECO:0000313" key="6">
    <source>
        <dbReference type="EMBL" id="SDO53566.1"/>
    </source>
</evidence>
<dbReference type="OrthoDB" id="9778195at2"/>
<keyword evidence="2" id="KW-0812">Transmembrane</keyword>
<comment type="subcellular location">
    <subcellularLocation>
        <location evidence="1">Membrane</location>
        <topology evidence="1">Single-pass membrane protein</topology>
    </subcellularLocation>
</comment>
<evidence type="ECO:0000256" key="2">
    <source>
        <dbReference type="ARBA" id="ARBA00022692"/>
    </source>
</evidence>
<dbReference type="Proteomes" id="UP000242957">
    <property type="component" value="Unassembled WGS sequence"/>
</dbReference>
<gene>
    <name evidence="6" type="ORF">SAMN05216193_112127</name>
</gene>
<dbReference type="NCBIfam" id="NF010462">
    <property type="entry name" value="PRK13887.1"/>
    <property type="match status" value="1"/>
</dbReference>
<reference evidence="7" key="1">
    <citation type="submission" date="2016-10" db="EMBL/GenBank/DDBJ databases">
        <authorList>
            <person name="Varghese N."/>
            <person name="Submissions S."/>
        </authorList>
    </citation>
    <scope>NUCLEOTIDE SEQUENCE [LARGE SCALE GENOMIC DNA]</scope>
    <source>
        <strain evidence="7">JCM 21621</strain>
    </source>
</reference>
<protein>
    <submittedName>
        <fullName evidence="6">Type IV secretion system protein VirB5</fullName>
    </submittedName>
</protein>
<evidence type="ECO:0000256" key="4">
    <source>
        <dbReference type="ARBA" id="ARBA00023136"/>
    </source>
</evidence>
<dbReference type="InterPro" id="IPR032710">
    <property type="entry name" value="NTF2-like_dom_sf"/>
</dbReference>
<name>A0A1H0KCJ7_9PSED</name>
<keyword evidence="7" id="KW-1185">Reference proteome</keyword>
<accession>A0A1H0KCJ7</accession>
<proteinExistence type="predicted"/>
<dbReference type="SUPFAM" id="SSF54427">
    <property type="entry name" value="NTF2-like"/>
    <property type="match status" value="1"/>
</dbReference>
<dbReference type="GO" id="GO:0016020">
    <property type="term" value="C:membrane"/>
    <property type="evidence" value="ECO:0007669"/>
    <property type="project" value="UniProtKB-SubCell"/>
</dbReference>
<feature type="domain" description="Bacterial virulence protein VirB8" evidence="5">
    <location>
        <begin position="36"/>
        <end position="247"/>
    </location>
</feature>
<keyword evidence="3" id="KW-1133">Transmembrane helix</keyword>
<evidence type="ECO:0000259" key="5">
    <source>
        <dbReference type="Pfam" id="PF04335"/>
    </source>
</evidence>
<dbReference type="Gene3D" id="3.10.450.230">
    <property type="entry name" value="VirB8 protein"/>
    <property type="match status" value="1"/>
</dbReference>
<evidence type="ECO:0000313" key="7">
    <source>
        <dbReference type="Proteomes" id="UP000242957"/>
    </source>
</evidence>
<dbReference type="EMBL" id="FNIJ01000012">
    <property type="protein sequence ID" value="SDO53566.1"/>
    <property type="molecule type" value="Genomic_DNA"/>
</dbReference>